<dbReference type="PANTHER" id="PTHR46604:SF15">
    <property type="entry name" value="PROTEIN MID1-COMPLEMENTING ACTIVITY 2"/>
    <property type="match status" value="1"/>
</dbReference>
<dbReference type="RefSeq" id="XP_010489411.1">
    <property type="nucleotide sequence ID" value="XM_010491109.2"/>
</dbReference>
<reference evidence="3" key="2">
    <citation type="journal article" date="2014" name="Nat. Commun.">
        <title>The emerging biofuel crop Camelina sativa retains a highly undifferentiated hexaploid genome structure.</title>
        <authorList>
            <person name="Kagale S."/>
            <person name="Koh C."/>
            <person name="Nixon J."/>
            <person name="Bollina V."/>
            <person name="Clarke W.E."/>
            <person name="Tuteja R."/>
            <person name="Spillane C."/>
            <person name="Robinson S.J."/>
            <person name="Links M.G."/>
            <person name="Clarke C."/>
            <person name="Higgins E.E."/>
            <person name="Huebert T."/>
            <person name="Sharpe A.G."/>
            <person name="Parkin I.A."/>
        </authorList>
    </citation>
    <scope>NUCLEOTIDE SEQUENCE [LARGE SCALE GENOMIC DNA]</scope>
    <source>
        <strain evidence="3">r\DH55</strain>
    </source>
</reference>
<feature type="region of interest" description="Disordered" evidence="1">
    <location>
        <begin position="400"/>
        <end position="421"/>
    </location>
</feature>
<protein>
    <submittedName>
        <fullName evidence="4 5">Protein MID1-COMPLEMENTING ACTIVITY 2-like isoform X1</fullName>
    </submittedName>
</protein>
<reference evidence="3" key="1">
    <citation type="journal article" date="1997" name="Nucleic Acids Res.">
        <title>tRNAscan-SE: a program for improved detection of transfer RNA genes in genomic sequence.</title>
        <authorList>
            <person name="Lowe T.M."/>
            <person name="Eddy S.R."/>
        </authorList>
    </citation>
    <scope>NUCLEOTIDE SEQUENCE [LARGE SCALE GENOMIC DNA]</scope>
    <source>
        <strain evidence="3">r\DH55</strain>
    </source>
</reference>
<dbReference type="PANTHER" id="PTHR46604">
    <property type="entry name" value="PROTEIN MID1-COMPLEMENTING ACTIVITY 1"/>
    <property type="match status" value="1"/>
</dbReference>
<evidence type="ECO:0000313" key="7">
    <source>
        <dbReference type="RefSeq" id="XP_010489414.1"/>
    </source>
</evidence>
<evidence type="ECO:0000313" key="5">
    <source>
        <dbReference type="RefSeq" id="XP_010489411.1"/>
    </source>
</evidence>
<dbReference type="RefSeq" id="XP_010489410.1">
    <property type="nucleotide sequence ID" value="XM_010491108.2"/>
</dbReference>
<name>A0ABM0XQJ9_CAMSA</name>
<dbReference type="Pfam" id="PF04749">
    <property type="entry name" value="PLAC8"/>
    <property type="match status" value="1"/>
</dbReference>
<evidence type="ECO:0000313" key="3">
    <source>
        <dbReference type="Proteomes" id="UP000694864"/>
    </source>
</evidence>
<dbReference type="InterPro" id="IPR036537">
    <property type="entry name" value="Adaptor_Cbl_N_dom_sf"/>
</dbReference>
<gene>
    <name evidence="4 5 6 7" type="primary">LOC104767084</name>
</gene>
<dbReference type="Proteomes" id="UP000694864">
    <property type="component" value="Chromosome 19"/>
</dbReference>
<accession>A0ABM0XQJ9</accession>
<reference evidence="4 5" key="3">
    <citation type="submission" date="2025-05" db="UniProtKB">
        <authorList>
            <consortium name="RefSeq"/>
        </authorList>
    </citation>
    <scope>IDENTIFICATION</scope>
    <source>
        <tissue evidence="4 5">Leaf</tissue>
    </source>
</reference>
<feature type="domain" description="MCAfunc" evidence="2">
    <location>
        <begin position="23"/>
        <end position="165"/>
    </location>
</feature>
<dbReference type="Pfam" id="PF19584">
    <property type="entry name" value="MCAfunc"/>
    <property type="match status" value="1"/>
</dbReference>
<dbReference type="InterPro" id="IPR045766">
    <property type="entry name" value="MCAfunc"/>
</dbReference>
<evidence type="ECO:0000256" key="1">
    <source>
        <dbReference type="SAM" id="MobiDB-lite"/>
    </source>
</evidence>
<proteinExistence type="predicted"/>
<dbReference type="GeneID" id="104767084"/>
<sequence>MSWDQLGEIASVAQLTGVDAVKLIGMIVSAANTARTHKKNCRQFAQHLKLIGNLLEQLRISEMKQYSEILEPLEGLEDALRRSYILVNSCQERSFIYLLAMGWNIVYQFRRAQDEIDRYLKIIPLITLVDNIRIRERLEAIDSDQREYTLDEEDRKVQDVILKQESTREAATSVLKKTLSRSYPNIGFCQALKTEEEKLKHELQRSRARYDTDQCEVIQHLIDVTQTVASADLDSEKVLTKKKSSKEELTTSSKKKDDSYETDSGIRTTSSSTSYVSFSSEHELVSGKSSRHREDWHTDLLDCCSAPVLCLKTFFFPCCTLAKISTVATNRQISSATACNELMVYSLILSCCCYTCCIRKKLRKTLNIKGGSIDDFLSHLMCCCCALVQELREVEIRGASSHAGTEKDKEMSPPTPQFMEE</sequence>
<dbReference type="InterPro" id="IPR006461">
    <property type="entry name" value="PLAC_motif_containing"/>
</dbReference>
<evidence type="ECO:0000313" key="6">
    <source>
        <dbReference type="RefSeq" id="XP_010489413.1"/>
    </source>
</evidence>
<dbReference type="RefSeq" id="XP_010489413.1">
    <property type="nucleotide sequence ID" value="XM_010491111.2"/>
</dbReference>
<organism evidence="3 4">
    <name type="scientific">Camelina sativa</name>
    <name type="common">False flax</name>
    <name type="synonym">Myagrum sativum</name>
    <dbReference type="NCBI Taxonomy" id="90675"/>
    <lineage>
        <taxon>Eukaryota</taxon>
        <taxon>Viridiplantae</taxon>
        <taxon>Streptophyta</taxon>
        <taxon>Embryophyta</taxon>
        <taxon>Tracheophyta</taxon>
        <taxon>Spermatophyta</taxon>
        <taxon>Magnoliopsida</taxon>
        <taxon>eudicotyledons</taxon>
        <taxon>Gunneridae</taxon>
        <taxon>Pentapetalae</taxon>
        <taxon>rosids</taxon>
        <taxon>malvids</taxon>
        <taxon>Brassicales</taxon>
        <taxon>Brassicaceae</taxon>
        <taxon>Camelineae</taxon>
        <taxon>Camelina</taxon>
    </lineage>
</organism>
<keyword evidence="3" id="KW-1185">Reference proteome</keyword>
<dbReference type="CDD" id="cd21037">
    <property type="entry name" value="MLKL_NTD"/>
    <property type="match status" value="1"/>
</dbReference>
<dbReference type="Gene3D" id="1.20.930.20">
    <property type="entry name" value="Adaptor protein Cbl, N-terminal domain"/>
    <property type="match status" value="1"/>
</dbReference>
<evidence type="ECO:0000259" key="2">
    <source>
        <dbReference type="Pfam" id="PF19584"/>
    </source>
</evidence>
<evidence type="ECO:0000313" key="4">
    <source>
        <dbReference type="RefSeq" id="XP_010489410.1"/>
    </source>
</evidence>
<dbReference type="NCBIfam" id="TIGR01571">
    <property type="entry name" value="A_thal_Cys_rich"/>
    <property type="match status" value="1"/>
</dbReference>
<dbReference type="RefSeq" id="XP_010489414.1">
    <property type="nucleotide sequence ID" value="XM_010491112.2"/>
</dbReference>
<dbReference type="InterPro" id="IPR059179">
    <property type="entry name" value="MLKL-like_MCAfunc"/>
</dbReference>
<feature type="compositionally biased region" description="Basic and acidic residues" evidence="1">
    <location>
        <begin position="244"/>
        <end position="259"/>
    </location>
</feature>
<feature type="region of interest" description="Disordered" evidence="1">
    <location>
        <begin position="244"/>
        <end position="271"/>
    </location>
</feature>